<reference evidence="4 5" key="1">
    <citation type="submission" date="2020-11" db="EMBL/GenBank/DDBJ databases">
        <title>Algicoccus daihaiensis sp.nov., isolated from Daihai Lake in Inner Mongolia.</title>
        <authorList>
            <person name="Kai J."/>
        </authorList>
    </citation>
    <scope>NUCLEOTIDE SEQUENCE [LARGE SCALE GENOMIC DNA]</scope>
    <source>
        <strain evidence="5">f23</strain>
    </source>
</reference>
<evidence type="ECO:0000259" key="3">
    <source>
        <dbReference type="PROSITE" id="PS51462"/>
    </source>
</evidence>
<dbReference type="Gene3D" id="3.90.79.10">
    <property type="entry name" value="Nucleoside Triphosphate Pyrophosphohydrolase"/>
    <property type="match status" value="1"/>
</dbReference>
<dbReference type="Proteomes" id="UP000831607">
    <property type="component" value="Chromosome"/>
</dbReference>
<proteinExistence type="predicted"/>
<sequence>MAQMALALRSAGCIPKWRGELLDVWCDNNAIAAIERGAVRPLGLLTRAVHLNAWSRTGKLWVARRALDKATDPGMWDTLVGGLVGRGESDDLALERESAEEAGLSEAQIQGREPIQSIYRMRRRVPEGFQYEEVLTSDCVLADDVKPKNQDGEVMEIACLPTADIEAMLLAGEFTVEASIVIAQSLLARQSS</sequence>
<dbReference type="EMBL" id="CP063982">
    <property type="protein sequence ID" value="UOD51507.1"/>
    <property type="molecule type" value="Genomic_DNA"/>
</dbReference>
<evidence type="ECO:0000256" key="2">
    <source>
        <dbReference type="ARBA" id="ARBA00022801"/>
    </source>
</evidence>
<gene>
    <name evidence="4" type="ORF">DHf2319_01265</name>
</gene>
<evidence type="ECO:0000313" key="4">
    <source>
        <dbReference type="EMBL" id="UOD51507.1"/>
    </source>
</evidence>
<comment type="cofactor">
    <cofactor evidence="1">
        <name>Mg(2+)</name>
        <dbReference type="ChEBI" id="CHEBI:18420"/>
    </cofactor>
</comment>
<protein>
    <submittedName>
        <fullName evidence="4">NUDIX domain-containing protein</fullName>
    </submittedName>
</protein>
<evidence type="ECO:0000313" key="5">
    <source>
        <dbReference type="Proteomes" id="UP000831607"/>
    </source>
</evidence>
<dbReference type="CDD" id="cd03676">
    <property type="entry name" value="NUDIX_Tnr3_like"/>
    <property type="match status" value="1"/>
</dbReference>
<dbReference type="InterPro" id="IPR000086">
    <property type="entry name" value="NUDIX_hydrolase_dom"/>
</dbReference>
<dbReference type="SUPFAM" id="SSF55811">
    <property type="entry name" value="Nudix"/>
    <property type="match status" value="1"/>
</dbReference>
<evidence type="ECO:0000256" key="1">
    <source>
        <dbReference type="ARBA" id="ARBA00001946"/>
    </source>
</evidence>
<dbReference type="InterPro" id="IPR020084">
    <property type="entry name" value="NUDIX_hydrolase_CS"/>
</dbReference>
<name>A0ABY4AMK3_9BURK</name>
<accession>A0ABY4AMK3</accession>
<dbReference type="InterPro" id="IPR015797">
    <property type="entry name" value="NUDIX_hydrolase-like_dom_sf"/>
</dbReference>
<dbReference type="PROSITE" id="PS00893">
    <property type="entry name" value="NUDIX_BOX"/>
    <property type="match status" value="1"/>
</dbReference>
<organism evidence="4 5">
    <name type="scientific">Orrella daihaiensis</name>
    <dbReference type="NCBI Taxonomy" id="2782176"/>
    <lineage>
        <taxon>Bacteria</taxon>
        <taxon>Pseudomonadati</taxon>
        <taxon>Pseudomonadota</taxon>
        <taxon>Betaproteobacteria</taxon>
        <taxon>Burkholderiales</taxon>
        <taxon>Alcaligenaceae</taxon>
        <taxon>Orrella</taxon>
    </lineage>
</organism>
<feature type="domain" description="Nudix hydrolase" evidence="3">
    <location>
        <begin position="44"/>
        <end position="188"/>
    </location>
</feature>
<keyword evidence="2" id="KW-0378">Hydrolase</keyword>
<dbReference type="PROSITE" id="PS51462">
    <property type="entry name" value="NUDIX"/>
    <property type="match status" value="1"/>
</dbReference>
<keyword evidence="5" id="KW-1185">Reference proteome</keyword>
<dbReference type="Pfam" id="PF00293">
    <property type="entry name" value="NUDIX"/>
    <property type="match status" value="1"/>
</dbReference>